<proteinExistence type="predicted"/>
<comment type="caution">
    <text evidence="1">The sequence shown here is derived from an EMBL/GenBank/DDBJ whole genome shotgun (WGS) entry which is preliminary data.</text>
</comment>
<evidence type="ECO:0000313" key="1">
    <source>
        <dbReference type="EMBL" id="KAK3062739.1"/>
    </source>
</evidence>
<sequence length="283" mass="31499">MAIALGKRKRGQYAEQRSPLYSRPAPGVEETEEDSALQDILRRHFEARFIPLPTEPKSQQKSVVEETKEEPKIDEGEWEGFSEEERPVEVVDSSVSVVGGNRSDRKELKAFMSSKPPSATGKTQQPSTTKPMATGSDDEDDKTNLKNDVELQRLLKESHLLDPSSTSTSALTGKNRHKALDMRLQAIGAKSSILAQEKMPMSHRKGIIAKGKERQERRRREAKDAGIILERENRQKKPEGKRERGVGGPGVGKFRGGTLVLDKKDLASIRGPKKVLGKKGKKR</sequence>
<organism evidence="1 2">
    <name type="scientific">Coniosporium uncinatum</name>
    <dbReference type="NCBI Taxonomy" id="93489"/>
    <lineage>
        <taxon>Eukaryota</taxon>
        <taxon>Fungi</taxon>
        <taxon>Dikarya</taxon>
        <taxon>Ascomycota</taxon>
        <taxon>Pezizomycotina</taxon>
        <taxon>Dothideomycetes</taxon>
        <taxon>Dothideomycetes incertae sedis</taxon>
        <taxon>Coniosporium</taxon>
    </lineage>
</organism>
<dbReference type="EMBL" id="JAWDJW010007148">
    <property type="protein sequence ID" value="KAK3062739.1"/>
    <property type="molecule type" value="Genomic_DNA"/>
</dbReference>
<gene>
    <name evidence="1" type="ORF">LTS18_003455</name>
</gene>
<accession>A0ACC3D705</accession>
<evidence type="ECO:0000313" key="2">
    <source>
        <dbReference type="Proteomes" id="UP001186974"/>
    </source>
</evidence>
<dbReference type="Proteomes" id="UP001186974">
    <property type="component" value="Unassembled WGS sequence"/>
</dbReference>
<name>A0ACC3D705_9PEZI</name>
<keyword evidence="2" id="KW-1185">Reference proteome</keyword>
<reference evidence="1" key="1">
    <citation type="submission" date="2024-09" db="EMBL/GenBank/DDBJ databases">
        <title>Black Yeasts Isolated from many extreme environments.</title>
        <authorList>
            <person name="Coleine C."/>
            <person name="Stajich J.E."/>
            <person name="Selbmann L."/>
        </authorList>
    </citation>
    <scope>NUCLEOTIDE SEQUENCE</scope>
    <source>
        <strain evidence="1">CCFEE 5737</strain>
    </source>
</reference>
<protein>
    <submittedName>
        <fullName evidence="1">Uncharacterized protein</fullName>
    </submittedName>
</protein>